<protein>
    <submittedName>
        <fullName evidence="1">Uncharacterized protein</fullName>
    </submittedName>
</protein>
<dbReference type="Proteomes" id="UP000664167">
    <property type="component" value="Unassembled WGS sequence"/>
</dbReference>
<sequence length="108" mass="11577">MASGEYRVDLSALDSVVTKLNGIIEDVSGAKSDSKYKTFLPAGALGSDDFLDAKALHVAHEDMKGHLENIVEHIHKLMDDFGTKTKKTHGAYQDQDADVTAAMQGGDA</sequence>
<evidence type="ECO:0000313" key="2">
    <source>
        <dbReference type="Proteomes" id="UP000664167"/>
    </source>
</evidence>
<proteinExistence type="predicted"/>
<comment type="caution">
    <text evidence="1">The sequence shown here is derived from an EMBL/GenBank/DDBJ whole genome shotgun (WGS) entry which is preliminary data.</text>
</comment>
<dbReference type="EMBL" id="JAFLRJ010000297">
    <property type="protein sequence ID" value="MBO0515542.1"/>
    <property type="molecule type" value="Genomic_DNA"/>
</dbReference>
<accession>A0A939FBG7</accession>
<reference evidence="1" key="1">
    <citation type="submission" date="2021-03" db="EMBL/GenBank/DDBJ databases">
        <title>Streptomyces poriferae sp. nov., a novel marine sponge-derived Actinobacteria species with anti-MRSA activity.</title>
        <authorList>
            <person name="Sandoval-Powers M."/>
            <person name="Kralova S."/>
            <person name="Nguyen G.-S."/>
            <person name="Fawwal D."/>
            <person name="Degnes K."/>
            <person name="Klinkenberg G."/>
            <person name="Sletta H."/>
            <person name="Wentzel A."/>
            <person name="Liles M.R."/>
        </authorList>
    </citation>
    <scope>NUCLEOTIDE SEQUENCE</scope>
    <source>
        <strain evidence="1">DSM 41794</strain>
    </source>
</reference>
<evidence type="ECO:0000313" key="1">
    <source>
        <dbReference type="EMBL" id="MBO0515542.1"/>
    </source>
</evidence>
<dbReference type="RefSeq" id="WP_206966443.1">
    <property type="nucleotide sequence ID" value="NZ_BAAAJJ010000001.1"/>
</dbReference>
<organism evidence="1 2">
    <name type="scientific">Streptomyces beijiangensis</name>
    <dbReference type="NCBI Taxonomy" id="163361"/>
    <lineage>
        <taxon>Bacteria</taxon>
        <taxon>Bacillati</taxon>
        <taxon>Actinomycetota</taxon>
        <taxon>Actinomycetes</taxon>
        <taxon>Kitasatosporales</taxon>
        <taxon>Streptomycetaceae</taxon>
        <taxon>Streptomyces</taxon>
    </lineage>
</organism>
<keyword evidence="2" id="KW-1185">Reference proteome</keyword>
<name>A0A939FBG7_9ACTN</name>
<dbReference type="AlphaFoldDB" id="A0A939FBG7"/>
<gene>
    <name evidence="1" type="ORF">J0695_27670</name>
</gene>